<evidence type="ECO:0000313" key="2">
    <source>
        <dbReference type="WBParaSite" id="JU765_v2.g2689.t1"/>
    </source>
</evidence>
<dbReference type="WBParaSite" id="JU765_v2.g2689.t1">
    <property type="protein sequence ID" value="JU765_v2.g2689.t1"/>
    <property type="gene ID" value="JU765_v2.g2689"/>
</dbReference>
<accession>A0AC34R203</accession>
<protein>
    <submittedName>
        <fullName evidence="2">Uncharacterized protein</fullName>
    </submittedName>
</protein>
<organism evidence="1 2">
    <name type="scientific">Panagrolaimus sp. JU765</name>
    <dbReference type="NCBI Taxonomy" id="591449"/>
    <lineage>
        <taxon>Eukaryota</taxon>
        <taxon>Metazoa</taxon>
        <taxon>Ecdysozoa</taxon>
        <taxon>Nematoda</taxon>
        <taxon>Chromadorea</taxon>
        <taxon>Rhabditida</taxon>
        <taxon>Tylenchina</taxon>
        <taxon>Panagrolaimomorpha</taxon>
        <taxon>Panagrolaimoidea</taxon>
        <taxon>Panagrolaimidae</taxon>
        <taxon>Panagrolaimus</taxon>
    </lineage>
</organism>
<evidence type="ECO:0000313" key="1">
    <source>
        <dbReference type="Proteomes" id="UP000887576"/>
    </source>
</evidence>
<sequence>MGLRIKEADSIAELKEMRQKVMELETQNHVCTNQLKRQDEEIKRIREEKDLAIEKENKATNLLKEEQRKLLEIQGEMKESSVMQRLKITEHIQQIAELKQTIAQLESKIAEKNAQAQLRGGSIISDMDDDSVVSNRSYGDANSIASEEMSAFIAEVTAKHPSDLLKDDTTPPPTLKEDTLIVSQPTIDIH</sequence>
<proteinExistence type="predicted"/>
<reference evidence="2" key="1">
    <citation type="submission" date="2022-11" db="UniProtKB">
        <authorList>
            <consortium name="WormBaseParasite"/>
        </authorList>
    </citation>
    <scope>IDENTIFICATION</scope>
</reference>
<name>A0AC34R203_9BILA</name>
<dbReference type="Proteomes" id="UP000887576">
    <property type="component" value="Unplaced"/>
</dbReference>